<dbReference type="PANTHER" id="PTHR43065:SF22">
    <property type="entry name" value="HISTIDINE KINASE"/>
    <property type="match status" value="1"/>
</dbReference>
<protein>
    <recommendedName>
        <fullName evidence="3">histidine kinase</fullName>
        <ecNumber evidence="3">2.7.13.3</ecNumber>
    </recommendedName>
</protein>
<keyword evidence="7 12" id="KW-0812">Transmembrane</keyword>
<dbReference type="InterPro" id="IPR029151">
    <property type="entry name" value="Sensor-like_sf"/>
</dbReference>
<gene>
    <name evidence="15" type="ORF">BWK73_18410</name>
</gene>
<dbReference type="GO" id="GO:0000155">
    <property type="term" value="F:phosphorelay sensor kinase activity"/>
    <property type="evidence" value="ECO:0007669"/>
    <property type="project" value="InterPro"/>
</dbReference>
<dbReference type="InterPro" id="IPR003660">
    <property type="entry name" value="HAMP_dom"/>
</dbReference>
<comment type="caution">
    <text evidence="15">The sequence shown here is derived from an EMBL/GenBank/DDBJ whole genome shotgun (WGS) entry which is preliminary data.</text>
</comment>
<comment type="catalytic activity">
    <reaction evidence="1">
        <text>ATP + protein L-histidine = ADP + protein N-phospho-L-histidine.</text>
        <dbReference type="EC" id="2.7.13.3"/>
    </reaction>
</comment>
<evidence type="ECO:0000256" key="7">
    <source>
        <dbReference type="ARBA" id="ARBA00022692"/>
    </source>
</evidence>
<evidence type="ECO:0000313" key="15">
    <source>
        <dbReference type="EMBL" id="OQX11133.1"/>
    </source>
</evidence>
<dbReference type="SUPFAM" id="SSF47384">
    <property type="entry name" value="Homodimeric domain of signal transducing histidine kinase"/>
    <property type="match status" value="1"/>
</dbReference>
<keyword evidence="5" id="KW-0597">Phosphoprotein</keyword>
<evidence type="ECO:0000256" key="3">
    <source>
        <dbReference type="ARBA" id="ARBA00012438"/>
    </source>
</evidence>
<feature type="coiled-coil region" evidence="11">
    <location>
        <begin position="397"/>
        <end position="431"/>
    </location>
</feature>
<dbReference type="PANTHER" id="PTHR43065">
    <property type="entry name" value="SENSOR HISTIDINE KINASE"/>
    <property type="match status" value="1"/>
</dbReference>
<keyword evidence="8" id="KW-0418">Kinase</keyword>
<comment type="subcellular location">
    <subcellularLocation>
        <location evidence="2">Cell membrane</location>
        <topology evidence="2">Multi-pass membrane protein</topology>
    </subcellularLocation>
</comment>
<evidence type="ECO:0000259" key="14">
    <source>
        <dbReference type="PROSITE" id="PS50885"/>
    </source>
</evidence>
<evidence type="ECO:0000256" key="1">
    <source>
        <dbReference type="ARBA" id="ARBA00000085"/>
    </source>
</evidence>
<dbReference type="SUPFAM" id="SSF158472">
    <property type="entry name" value="HAMP domain-like"/>
    <property type="match status" value="1"/>
</dbReference>
<dbReference type="Gene3D" id="3.30.565.10">
    <property type="entry name" value="Histidine kinase-like ATPase, C-terminal domain"/>
    <property type="match status" value="1"/>
</dbReference>
<reference evidence="15 16" key="1">
    <citation type="submission" date="2017-01" db="EMBL/GenBank/DDBJ databases">
        <title>Novel large sulfur bacteria in the metagenomes of groundwater-fed chemosynthetic microbial mats in the Lake Huron basin.</title>
        <authorList>
            <person name="Sharrar A.M."/>
            <person name="Flood B.E."/>
            <person name="Bailey J.V."/>
            <person name="Jones D.S."/>
            <person name="Biddanda B."/>
            <person name="Ruberg S.A."/>
            <person name="Marcus D.N."/>
            <person name="Dick G.J."/>
        </authorList>
    </citation>
    <scope>NUCLEOTIDE SEQUENCE [LARGE SCALE GENOMIC DNA]</scope>
    <source>
        <strain evidence="15">A8</strain>
    </source>
</reference>
<dbReference type="InterPro" id="IPR003594">
    <property type="entry name" value="HATPase_dom"/>
</dbReference>
<dbReference type="CDD" id="cd06225">
    <property type="entry name" value="HAMP"/>
    <property type="match status" value="1"/>
</dbReference>
<dbReference type="SUPFAM" id="SSF55874">
    <property type="entry name" value="ATPase domain of HSP90 chaperone/DNA topoisomerase II/histidine kinase"/>
    <property type="match status" value="1"/>
</dbReference>
<dbReference type="SMART" id="SM00387">
    <property type="entry name" value="HATPase_c"/>
    <property type="match status" value="1"/>
</dbReference>
<evidence type="ECO:0000256" key="4">
    <source>
        <dbReference type="ARBA" id="ARBA00022475"/>
    </source>
</evidence>
<keyword evidence="11" id="KW-0175">Coiled coil</keyword>
<keyword evidence="4" id="KW-1003">Cell membrane</keyword>
<dbReference type="AlphaFoldDB" id="A0A1Y1QQ94"/>
<feature type="domain" description="Histidine kinase" evidence="13">
    <location>
        <begin position="461"/>
        <end position="671"/>
    </location>
</feature>
<evidence type="ECO:0000256" key="12">
    <source>
        <dbReference type="SAM" id="Phobius"/>
    </source>
</evidence>
<dbReference type="CDD" id="cd00082">
    <property type="entry name" value="HisKA"/>
    <property type="match status" value="1"/>
</dbReference>
<name>A0A1Y1QQ94_9GAMM</name>
<dbReference type="SMART" id="SM00388">
    <property type="entry name" value="HisKA"/>
    <property type="match status" value="1"/>
</dbReference>
<evidence type="ECO:0000256" key="6">
    <source>
        <dbReference type="ARBA" id="ARBA00022679"/>
    </source>
</evidence>
<evidence type="ECO:0000256" key="2">
    <source>
        <dbReference type="ARBA" id="ARBA00004651"/>
    </source>
</evidence>
<dbReference type="InterPro" id="IPR033463">
    <property type="entry name" value="sCache_3"/>
</dbReference>
<evidence type="ECO:0000256" key="8">
    <source>
        <dbReference type="ARBA" id="ARBA00022777"/>
    </source>
</evidence>
<dbReference type="PROSITE" id="PS50885">
    <property type="entry name" value="HAMP"/>
    <property type="match status" value="1"/>
</dbReference>
<feature type="domain" description="HAMP" evidence="14">
    <location>
        <begin position="353"/>
        <end position="405"/>
    </location>
</feature>
<dbReference type="PROSITE" id="PS50109">
    <property type="entry name" value="HIS_KIN"/>
    <property type="match status" value="1"/>
</dbReference>
<feature type="transmembrane region" description="Helical" evidence="12">
    <location>
        <begin position="20"/>
        <end position="44"/>
    </location>
</feature>
<proteinExistence type="predicted"/>
<dbReference type="Gene3D" id="1.10.287.130">
    <property type="match status" value="1"/>
</dbReference>
<dbReference type="Gene3D" id="6.10.340.10">
    <property type="match status" value="1"/>
</dbReference>
<sequence length="671" mass="74936">MLLRPRSLLRNIRRSVRYKVLLLVLLPLLLIVPLILGSTIFWGYRLTYEQLFIKVNTDLSVADDVFRRLQQDYLHQLARFGESYALRTALEHGDYASIQQQLAQLQRTQSLAYLQLLDKGQMAQLPDVRNARQSAALQLALRGQAHVGLEIFTPADLRQIDPRLEETVRLPLVPTPYAYPTTRQLEERGMMLRALYPLRDPEGNVLAVLDGGVLLNGNFTLVDTIRDLVYGTGRLPDGSIGTVTLFLDDVRISTNVPLRAGERALGTRVSAEVRDTVLGQGQVWIDRAFVVNDWYISGYEPLTDVTGQRVGILYAGYSETPFRNSLWQAVLLLWLSFTLLTGLTAWLAIKATGVILHPLEKMREVIRAISAGEPQRIGKLASHDEIAELASRFDAMLELLQQRNAEISEWANQLERKVDERTAELQQKNTDLSHTITLLQTTRDQLVAAEKMAALGELTAGMAHEINNPVAVILGNLDVMIHLLGDQTQPVQPEIDLMLEQIERIRAIIHNLLQYARPIEPDELLRTDLNPLIVQTLKLVGYLHTVRRGVFHTELQATRRVRVNPPELQQVLVNLIRNAMQALTAEGGEISISTADVSDAEVVINVRDNGCGIAAEHLSRIFAPFFTTKPVGQGTGLGLSISYAIVHRYGGRLTVESHVGVGTCFSIYLPG</sequence>
<evidence type="ECO:0000256" key="5">
    <source>
        <dbReference type="ARBA" id="ARBA00022553"/>
    </source>
</evidence>
<keyword evidence="10 12" id="KW-0472">Membrane</keyword>
<dbReference type="PRINTS" id="PR00344">
    <property type="entry name" value="BCTRLSENSOR"/>
</dbReference>
<dbReference type="EC" id="2.7.13.3" evidence="3"/>
<dbReference type="SUPFAM" id="SSF103190">
    <property type="entry name" value="Sensory domain-like"/>
    <property type="match status" value="1"/>
</dbReference>
<keyword evidence="6" id="KW-0808">Transferase</keyword>
<dbReference type="InterPro" id="IPR004358">
    <property type="entry name" value="Sig_transdc_His_kin-like_C"/>
</dbReference>
<dbReference type="InterPro" id="IPR036890">
    <property type="entry name" value="HATPase_C_sf"/>
</dbReference>
<dbReference type="Pfam" id="PF00672">
    <property type="entry name" value="HAMP"/>
    <property type="match status" value="1"/>
</dbReference>
<evidence type="ECO:0000256" key="11">
    <source>
        <dbReference type="SAM" id="Coils"/>
    </source>
</evidence>
<evidence type="ECO:0000259" key="13">
    <source>
        <dbReference type="PROSITE" id="PS50109"/>
    </source>
</evidence>
<evidence type="ECO:0000256" key="10">
    <source>
        <dbReference type="ARBA" id="ARBA00023136"/>
    </source>
</evidence>
<keyword evidence="9 12" id="KW-1133">Transmembrane helix</keyword>
<dbReference type="InterPro" id="IPR003661">
    <property type="entry name" value="HisK_dim/P_dom"/>
</dbReference>
<dbReference type="Pfam" id="PF02518">
    <property type="entry name" value="HATPase_c"/>
    <property type="match status" value="1"/>
</dbReference>
<organism evidence="15 16">
    <name type="scientific">Thiothrix lacustris</name>
    <dbReference type="NCBI Taxonomy" id="525917"/>
    <lineage>
        <taxon>Bacteria</taxon>
        <taxon>Pseudomonadati</taxon>
        <taxon>Pseudomonadota</taxon>
        <taxon>Gammaproteobacteria</taxon>
        <taxon>Thiotrichales</taxon>
        <taxon>Thiotrichaceae</taxon>
        <taxon>Thiothrix</taxon>
    </lineage>
</organism>
<dbReference type="SMART" id="SM00304">
    <property type="entry name" value="HAMP"/>
    <property type="match status" value="1"/>
</dbReference>
<dbReference type="InterPro" id="IPR036097">
    <property type="entry name" value="HisK_dim/P_sf"/>
</dbReference>
<dbReference type="Proteomes" id="UP000192491">
    <property type="component" value="Unassembled WGS sequence"/>
</dbReference>
<dbReference type="Pfam" id="PF17202">
    <property type="entry name" value="sCache_3_3"/>
    <property type="match status" value="1"/>
</dbReference>
<dbReference type="EMBL" id="MTEJ01000095">
    <property type="protein sequence ID" value="OQX11133.1"/>
    <property type="molecule type" value="Genomic_DNA"/>
</dbReference>
<dbReference type="Pfam" id="PF00512">
    <property type="entry name" value="HisKA"/>
    <property type="match status" value="1"/>
</dbReference>
<accession>A0A1Y1QQ94</accession>
<dbReference type="InterPro" id="IPR005467">
    <property type="entry name" value="His_kinase_dom"/>
</dbReference>
<evidence type="ECO:0000256" key="9">
    <source>
        <dbReference type="ARBA" id="ARBA00022989"/>
    </source>
</evidence>
<dbReference type="GO" id="GO:0005886">
    <property type="term" value="C:plasma membrane"/>
    <property type="evidence" value="ECO:0007669"/>
    <property type="project" value="UniProtKB-SubCell"/>
</dbReference>
<evidence type="ECO:0000313" key="16">
    <source>
        <dbReference type="Proteomes" id="UP000192491"/>
    </source>
</evidence>